<gene>
    <name evidence="5" type="ORF">C5167_021989</name>
</gene>
<dbReference type="GO" id="GO:0006952">
    <property type="term" value="P:defense response"/>
    <property type="evidence" value="ECO:0007669"/>
    <property type="project" value="UniProtKB-KW"/>
</dbReference>
<dbReference type="Gramene" id="RZC60234">
    <property type="protein sequence ID" value="RZC60234"/>
    <property type="gene ID" value="C5167_021989"/>
</dbReference>
<dbReference type="AlphaFoldDB" id="A0A4Y7JGJ0"/>
<evidence type="ECO:0000259" key="4">
    <source>
        <dbReference type="Pfam" id="PF18052"/>
    </source>
</evidence>
<sequence length="115" mass="12919">MADALVSFLINELVSVNKQGLEQEVRLVVGIEEDFEKLKSSFVTLLAVLDNAERKKLMGKRKVTKCLDKLKIAAYEMEDVLDEWRTAIQKSQLETTTHNLVPVDAGVADGTRNEQ</sequence>
<organism evidence="5 6">
    <name type="scientific">Papaver somniferum</name>
    <name type="common">Opium poppy</name>
    <dbReference type="NCBI Taxonomy" id="3469"/>
    <lineage>
        <taxon>Eukaryota</taxon>
        <taxon>Viridiplantae</taxon>
        <taxon>Streptophyta</taxon>
        <taxon>Embryophyta</taxon>
        <taxon>Tracheophyta</taxon>
        <taxon>Spermatophyta</taxon>
        <taxon>Magnoliopsida</taxon>
        <taxon>Ranunculales</taxon>
        <taxon>Papaveraceae</taxon>
        <taxon>Papaveroideae</taxon>
        <taxon>Papaver</taxon>
    </lineage>
</organism>
<keyword evidence="6" id="KW-1185">Reference proteome</keyword>
<keyword evidence="3" id="KW-0611">Plant defense</keyword>
<dbReference type="OMA" id="DEWRILH"/>
<feature type="domain" description="Disease resistance N-terminal" evidence="4">
    <location>
        <begin position="7"/>
        <end position="94"/>
    </location>
</feature>
<protein>
    <recommendedName>
        <fullName evidence="4">Disease resistance N-terminal domain-containing protein</fullName>
    </recommendedName>
</protein>
<keyword evidence="1" id="KW-0677">Repeat</keyword>
<name>A0A4Y7JGJ0_PAPSO</name>
<evidence type="ECO:0000256" key="3">
    <source>
        <dbReference type="ARBA" id="ARBA00022821"/>
    </source>
</evidence>
<evidence type="ECO:0000256" key="1">
    <source>
        <dbReference type="ARBA" id="ARBA00022737"/>
    </source>
</evidence>
<dbReference type="Gene3D" id="1.20.5.4130">
    <property type="match status" value="1"/>
</dbReference>
<evidence type="ECO:0000256" key="2">
    <source>
        <dbReference type="ARBA" id="ARBA00022741"/>
    </source>
</evidence>
<dbReference type="InterPro" id="IPR041118">
    <property type="entry name" value="Rx_N"/>
</dbReference>
<evidence type="ECO:0000313" key="5">
    <source>
        <dbReference type="EMBL" id="RZC60234.1"/>
    </source>
</evidence>
<proteinExistence type="predicted"/>
<accession>A0A4Y7JGJ0</accession>
<dbReference type="Pfam" id="PF18052">
    <property type="entry name" value="Rx_N"/>
    <property type="match status" value="1"/>
</dbReference>
<dbReference type="Proteomes" id="UP000316621">
    <property type="component" value="Chromosome 5"/>
</dbReference>
<evidence type="ECO:0000313" key="6">
    <source>
        <dbReference type="Proteomes" id="UP000316621"/>
    </source>
</evidence>
<reference evidence="5 6" key="1">
    <citation type="journal article" date="2018" name="Science">
        <title>The opium poppy genome and morphinan production.</title>
        <authorList>
            <person name="Guo L."/>
            <person name="Winzer T."/>
            <person name="Yang X."/>
            <person name="Li Y."/>
            <person name="Ning Z."/>
            <person name="He Z."/>
            <person name="Teodor R."/>
            <person name="Lu Y."/>
            <person name="Bowser T.A."/>
            <person name="Graham I.A."/>
            <person name="Ye K."/>
        </authorList>
    </citation>
    <scope>NUCLEOTIDE SEQUENCE [LARGE SCALE GENOMIC DNA]</scope>
    <source>
        <strain evidence="6">cv. HN1</strain>
        <tissue evidence="5">Leaves</tissue>
    </source>
</reference>
<dbReference type="GO" id="GO:0000166">
    <property type="term" value="F:nucleotide binding"/>
    <property type="evidence" value="ECO:0007669"/>
    <property type="project" value="UniProtKB-KW"/>
</dbReference>
<keyword evidence="2" id="KW-0547">Nucleotide-binding</keyword>
<dbReference type="EMBL" id="CM010719">
    <property type="protein sequence ID" value="RZC60234.1"/>
    <property type="molecule type" value="Genomic_DNA"/>
</dbReference>